<protein>
    <submittedName>
        <fullName evidence="1">Uncharacterized protein</fullName>
    </submittedName>
</protein>
<dbReference type="SUPFAM" id="SSF52218">
    <property type="entry name" value="Flavoproteins"/>
    <property type="match status" value="1"/>
</dbReference>
<comment type="caution">
    <text evidence="1">The sequence shown here is derived from an EMBL/GenBank/DDBJ whole genome shotgun (WGS) entry which is preliminary data.</text>
</comment>
<proteinExistence type="predicted"/>
<dbReference type="AlphaFoldDB" id="A0A8J3LPT6"/>
<keyword evidence="2" id="KW-1185">Reference proteome</keyword>
<organism evidence="1 2">
    <name type="scientific">Planosporangium flavigriseum</name>
    <dbReference type="NCBI Taxonomy" id="373681"/>
    <lineage>
        <taxon>Bacteria</taxon>
        <taxon>Bacillati</taxon>
        <taxon>Actinomycetota</taxon>
        <taxon>Actinomycetes</taxon>
        <taxon>Micromonosporales</taxon>
        <taxon>Micromonosporaceae</taxon>
        <taxon>Planosporangium</taxon>
    </lineage>
</organism>
<gene>
    <name evidence="1" type="ORF">Pfl04_50210</name>
</gene>
<dbReference type="EMBL" id="BONU01000065">
    <property type="protein sequence ID" value="GIG76617.1"/>
    <property type="molecule type" value="Genomic_DNA"/>
</dbReference>
<accession>A0A8J3LPT6</accession>
<dbReference type="Gene3D" id="3.40.50.360">
    <property type="match status" value="1"/>
</dbReference>
<dbReference type="Proteomes" id="UP000653674">
    <property type="component" value="Unassembled WGS sequence"/>
</dbReference>
<reference evidence="1" key="1">
    <citation type="submission" date="2021-01" db="EMBL/GenBank/DDBJ databases">
        <title>Whole genome shotgun sequence of Planosporangium flavigriseum NBRC 105377.</title>
        <authorList>
            <person name="Komaki H."/>
            <person name="Tamura T."/>
        </authorList>
    </citation>
    <scope>NUCLEOTIDE SEQUENCE</scope>
    <source>
        <strain evidence="1">NBRC 105377</strain>
    </source>
</reference>
<evidence type="ECO:0000313" key="1">
    <source>
        <dbReference type="EMBL" id="GIG76617.1"/>
    </source>
</evidence>
<dbReference type="InterPro" id="IPR029039">
    <property type="entry name" value="Flavoprotein-like_sf"/>
</dbReference>
<sequence length="94" mass="9655">MLKVLLDGLPRPGLAGVPAVTVVTANEAAQAAATERHLRELLGQLGAVVAGPGLVALERHLVGSHDLVDEYVARLLSVGLSEYLGERLAVGVPG</sequence>
<evidence type="ECO:0000313" key="2">
    <source>
        <dbReference type="Proteomes" id="UP000653674"/>
    </source>
</evidence>
<name>A0A8J3LPT6_9ACTN</name>